<comment type="caution">
    <text evidence="2">The sequence shown here is derived from an EMBL/GenBank/DDBJ whole genome shotgun (WGS) entry which is preliminary data.</text>
</comment>
<keyword evidence="3" id="KW-1185">Reference proteome</keyword>
<sequence>MPTGLVAPDAAAHILACAGVPRDGALPAATHAVAIGSGWGVAKARRAAAAAKALLRCAESGAALPAEERAKLFEALSADWVLTSDDWFQNVLRSLSTAAGPVPSAWLATHRSWVVTMANAFRDSVLGMHAGAVVTAGQAVPAGTVLWGAGEPFNAIWTTAEVLATVFFPDVPSVDHGLGPRRVAPSNEQLLIGAGEGLPKLAEEAVRVFAWLRLNAADPQVRECIPNVFDGPMIPAFTSLQGYEPGGGKLSAALGPAAAAGASPAECARACFDNETRVRGLFATFGVPDDQAVPLVAGILEGSRVRGGKCFGRPVREARAAVSAGVWKAALVLARAASKATSPASPGSDPEDAPASAKAASQEPASQEPASQEAAAAAGDGAAADAAQAQADALFELSSALLQEDAEAAALLIRGAGVAVAVPAATGSVPVCSSGSELRRRDSGECRMAAEPEPSPRGATKARPTAWHYDGASALRFAVSRARVAGGLRHAHALDRLAAACASPSPSRLRAVEAALRCCAAATGEDRSRPGAGKAGIRRVRPDSSFAAFEGLARCFAEEAARGLPPTAVELARARAVQTGALDAVEAKREALIKGPGGASAT</sequence>
<feature type="compositionally biased region" description="Basic and acidic residues" evidence="1">
    <location>
        <begin position="437"/>
        <end position="450"/>
    </location>
</feature>
<dbReference type="AlphaFoldDB" id="A0A5A8CY68"/>
<evidence type="ECO:0000256" key="1">
    <source>
        <dbReference type="SAM" id="MobiDB-lite"/>
    </source>
</evidence>
<accession>A0A5A8CY68</accession>
<name>A0A5A8CY68_CAFRO</name>
<organism evidence="2 3">
    <name type="scientific">Cafeteria roenbergensis</name>
    <name type="common">Marine flagellate</name>
    <dbReference type="NCBI Taxonomy" id="33653"/>
    <lineage>
        <taxon>Eukaryota</taxon>
        <taxon>Sar</taxon>
        <taxon>Stramenopiles</taxon>
        <taxon>Bigyra</taxon>
        <taxon>Opalozoa</taxon>
        <taxon>Bicosoecida</taxon>
        <taxon>Cafeteriaceae</taxon>
        <taxon>Cafeteria</taxon>
    </lineage>
</organism>
<feature type="region of interest" description="Disordered" evidence="1">
    <location>
        <begin position="431"/>
        <end position="464"/>
    </location>
</feature>
<dbReference type="EMBL" id="VLTN01000001">
    <property type="protein sequence ID" value="KAA0157474.1"/>
    <property type="molecule type" value="Genomic_DNA"/>
</dbReference>
<feature type="compositionally biased region" description="Low complexity" evidence="1">
    <location>
        <begin position="359"/>
        <end position="381"/>
    </location>
</feature>
<dbReference type="Proteomes" id="UP000323011">
    <property type="component" value="Unassembled WGS sequence"/>
</dbReference>
<evidence type="ECO:0000313" key="2">
    <source>
        <dbReference type="EMBL" id="KAA0157474.1"/>
    </source>
</evidence>
<gene>
    <name evidence="2" type="ORF">FNF29_00050</name>
</gene>
<evidence type="ECO:0000313" key="3">
    <source>
        <dbReference type="Proteomes" id="UP000323011"/>
    </source>
</evidence>
<feature type="region of interest" description="Disordered" evidence="1">
    <location>
        <begin position="339"/>
        <end position="381"/>
    </location>
</feature>
<protein>
    <submittedName>
        <fullName evidence="2">Uncharacterized protein</fullName>
    </submittedName>
</protein>
<proteinExistence type="predicted"/>
<reference evidence="2 3" key="1">
    <citation type="submission" date="2019-07" db="EMBL/GenBank/DDBJ databases">
        <title>Genomes of Cafeteria roenbergensis.</title>
        <authorList>
            <person name="Fischer M.G."/>
            <person name="Hackl T."/>
            <person name="Roman M."/>
        </authorList>
    </citation>
    <scope>NUCLEOTIDE SEQUENCE [LARGE SCALE GENOMIC DNA]</scope>
    <source>
        <strain evidence="2 3">BVI</strain>
    </source>
</reference>